<dbReference type="InterPro" id="IPR003675">
    <property type="entry name" value="Rce1/LyrA-like_dom"/>
</dbReference>
<feature type="transmembrane region" description="Helical" evidence="1">
    <location>
        <begin position="301"/>
        <end position="321"/>
    </location>
</feature>
<evidence type="ECO:0000313" key="3">
    <source>
        <dbReference type="EMBL" id="BAL55533.1"/>
    </source>
</evidence>
<sequence>MAIALELLSVLLVRATVVLALRRLLHIIGLKSIVLEIAWLIPAVLITFIVPWVFRSRAGWGWSEFGLDPQNWLRLVLIGLVGFSLTLPVDLLIFWFNVDRYAEVAKAQGFDLAQFARLPIWQLLIWGCIGLPILTFLGAALPEEFFYRGYIQGLLARSVGPASAFLVSMIQFSFGHYFAVPGGWFFALQTIPGSLLFGFLYLTTGSIIPGITAHLLRNLVGSYLQFAHFTLGAGAFLGLAGVILAVSSGGWFLTRHGISQHLAQGAEAIARIPQESWLAALGFLAVLIGFTLFRHIVGERWWVLAIVALGALALFLLFVRLEEP</sequence>
<evidence type="ECO:0000259" key="2">
    <source>
        <dbReference type="Pfam" id="PF02517"/>
    </source>
</evidence>
<feature type="transmembrane region" description="Helical" evidence="1">
    <location>
        <begin position="118"/>
        <end position="142"/>
    </location>
</feature>
<feature type="transmembrane region" description="Helical" evidence="1">
    <location>
        <begin position="75"/>
        <end position="98"/>
    </location>
</feature>
<organism evidence="3">
    <name type="scientific">uncultured Acetothermia bacterium</name>
    <dbReference type="NCBI Taxonomy" id="236499"/>
    <lineage>
        <taxon>Bacteria</taxon>
        <taxon>Candidatus Bipolaricaulota</taxon>
        <taxon>environmental samples</taxon>
    </lineage>
</organism>
<feature type="domain" description="CAAX prenyl protease 2/Lysostaphin resistance protein A-like" evidence="2">
    <location>
        <begin position="131"/>
        <end position="220"/>
    </location>
</feature>
<proteinExistence type="predicted"/>
<dbReference type="AlphaFoldDB" id="H5SH97"/>
<accession>H5SH97</accession>
<dbReference type="GO" id="GO:0080120">
    <property type="term" value="P:CAAX-box protein maturation"/>
    <property type="evidence" value="ECO:0007669"/>
    <property type="project" value="UniProtKB-ARBA"/>
</dbReference>
<reference evidence="3" key="2">
    <citation type="journal article" date="2012" name="PLoS ONE">
        <title>A Deeply Branching Thermophilic Bacterium with an Ancient Acetyl-CoA Pathway Dominates a Subsurface Ecosystem.</title>
        <authorList>
            <person name="Takami H."/>
            <person name="Noguchi H."/>
            <person name="Takaki Y."/>
            <person name="Uchiyama I."/>
            <person name="Toyoda A."/>
            <person name="Nishi S."/>
            <person name="Chee G.-J."/>
            <person name="Arai W."/>
            <person name="Nunoura T."/>
            <person name="Itoh T."/>
            <person name="Hattori M."/>
            <person name="Takai K."/>
        </authorList>
    </citation>
    <scope>NUCLEOTIDE SEQUENCE</scope>
</reference>
<dbReference type="GO" id="GO:0004175">
    <property type="term" value="F:endopeptidase activity"/>
    <property type="evidence" value="ECO:0007669"/>
    <property type="project" value="UniProtKB-ARBA"/>
</dbReference>
<protein>
    <recommendedName>
        <fullName evidence="2">CAAX prenyl protease 2/Lysostaphin resistance protein A-like domain-containing protein</fullName>
    </recommendedName>
</protein>
<reference evidence="3" key="1">
    <citation type="journal article" date="2005" name="Environ. Microbiol.">
        <title>Genetic and functional properties of uncultivated thermophilic crenarchaeotes from a subsurface gold mine as revealed by analysis of genome fragments.</title>
        <authorList>
            <person name="Nunoura T."/>
            <person name="Hirayama H."/>
            <person name="Takami H."/>
            <person name="Oida H."/>
            <person name="Nishi S."/>
            <person name="Shimamura S."/>
            <person name="Suzuki Y."/>
            <person name="Inagaki F."/>
            <person name="Takai K."/>
            <person name="Nealson K.H."/>
            <person name="Horikoshi K."/>
        </authorList>
    </citation>
    <scope>NUCLEOTIDE SEQUENCE</scope>
</reference>
<gene>
    <name evidence="3" type="ORF">HGMM_F28H07C07</name>
</gene>
<dbReference type="EMBL" id="AP011720">
    <property type="protein sequence ID" value="BAL55533.1"/>
    <property type="molecule type" value="Genomic_DNA"/>
</dbReference>
<dbReference type="Pfam" id="PF02517">
    <property type="entry name" value="Rce1-like"/>
    <property type="match status" value="1"/>
</dbReference>
<feature type="transmembrane region" description="Helical" evidence="1">
    <location>
        <begin position="30"/>
        <end position="54"/>
    </location>
</feature>
<keyword evidence="1" id="KW-0472">Membrane</keyword>
<evidence type="ECO:0000256" key="1">
    <source>
        <dbReference type="SAM" id="Phobius"/>
    </source>
</evidence>
<feature type="transmembrane region" description="Helical" evidence="1">
    <location>
        <begin position="194"/>
        <end position="216"/>
    </location>
</feature>
<feature type="transmembrane region" description="Helical" evidence="1">
    <location>
        <begin position="228"/>
        <end position="253"/>
    </location>
</feature>
<name>H5SH97_9BACT</name>
<keyword evidence="1" id="KW-0812">Transmembrane</keyword>
<keyword evidence="1" id="KW-1133">Transmembrane helix</keyword>
<feature type="transmembrane region" description="Helical" evidence="1">
    <location>
        <begin position="277"/>
        <end position="294"/>
    </location>
</feature>